<dbReference type="PANTHER" id="PTHR12132">
    <property type="entry name" value="DNA REPAIR AND RECOMBINATION PROTEIN RAD52, RAD59"/>
    <property type="match status" value="1"/>
</dbReference>
<name>A0A3B5MSI5_9TELE</name>
<feature type="region of interest" description="Disordered" evidence="5">
    <location>
        <begin position="1"/>
        <end position="26"/>
    </location>
</feature>
<dbReference type="Proteomes" id="UP000261380">
    <property type="component" value="Unplaced"/>
</dbReference>
<dbReference type="Pfam" id="PF04098">
    <property type="entry name" value="Rad52_Rad22"/>
    <property type="match status" value="1"/>
</dbReference>
<keyword evidence="3" id="KW-0233">DNA recombination</keyword>
<evidence type="ECO:0000256" key="2">
    <source>
        <dbReference type="ARBA" id="ARBA00022763"/>
    </source>
</evidence>
<organism evidence="6 7">
    <name type="scientific">Xiphophorus couchianus</name>
    <name type="common">Monterrey platyfish</name>
    <dbReference type="NCBI Taxonomy" id="32473"/>
    <lineage>
        <taxon>Eukaryota</taxon>
        <taxon>Metazoa</taxon>
        <taxon>Chordata</taxon>
        <taxon>Craniata</taxon>
        <taxon>Vertebrata</taxon>
        <taxon>Euteleostomi</taxon>
        <taxon>Actinopterygii</taxon>
        <taxon>Neopterygii</taxon>
        <taxon>Teleostei</taxon>
        <taxon>Neoteleostei</taxon>
        <taxon>Acanthomorphata</taxon>
        <taxon>Ovalentaria</taxon>
        <taxon>Atherinomorphae</taxon>
        <taxon>Cyprinodontiformes</taxon>
        <taxon>Poeciliidae</taxon>
        <taxon>Poeciliinae</taxon>
        <taxon>Xiphophorus</taxon>
    </lineage>
</organism>
<sequence length="163" mass="17954">MYSREEESSDRDSSAAGSSSCTTPDCAAPRAGVRVRDEGNCRSLSGCGSPPLCFDEMQKKKEEEKKKKSRNLQRLGPEFISTRMAGGGQKVCYIEGHRVISLANEMFGYNGWSHSISQQNVDFVDLINGKFYVGVSAFVKVQLKVGQSLLMFSNPLCDSQTLH</sequence>
<dbReference type="GO" id="GO:0005634">
    <property type="term" value="C:nucleus"/>
    <property type="evidence" value="ECO:0007669"/>
    <property type="project" value="TreeGrafter"/>
</dbReference>
<proteinExistence type="inferred from homology"/>
<evidence type="ECO:0008006" key="8">
    <source>
        <dbReference type="Google" id="ProtNLM"/>
    </source>
</evidence>
<evidence type="ECO:0000313" key="6">
    <source>
        <dbReference type="Ensembl" id="ENSXCOP00000027364.1"/>
    </source>
</evidence>
<dbReference type="Gene3D" id="3.30.390.80">
    <property type="entry name" value="DNA repair protein Rad52/59/22"/>
    <property type="match status" value="1"/>
</dbReference>
<dbReference type="GO" id="GO:0006312">
    <property type="term" value="P:mitotic recombination"/>
    <property type="evidence" value="ECO:0007669"/>
    <property type="project" value="TreeGrafter"/>
</dbReference>
<evidence type="ECO:0000256" key="3">
    <source>
        <dbReference type="ARBA" id="ARBA00023172"/>
    </source>
</evidence>
<accession>A0A3B5MSI5</accession>
<comment type="similarity">
    <text evidence="1">Belongs to the RAD52 family.</text>
</comment>
<dbReference type="GeneTree" id="ENSGT00390000008766"/>
<reference evidence="6" key="1">
    <citation type="submission" date="2025-08" db="UniProtKB">
        <authorList>
            <consortium name="Ensembl"/>
        </authorList>
    </citation>
    <scope>IDENTIFICATION</scope>
</reference>
<dbReference type="SUPFAM" id="SSF54768">
    <property type="entry name" value="dsRNA-binding domain-like"/>
    <property type="match status" value="1"/>
</dbReference>
<dbReference type="InterPro" id="IPR042525">
    <property type="entry name" value="Rad52_Rad59_Rad22_sf"/>
</dbReference>
<reference evidence="6" key="2">
    <citation type="submission" date="2025-09" db="UniProtKB">
        <authorList>
            <consortium name="Ensembl"/>
        </authorList>
    </citation>
    <scope>IDENTIFICATION</scope>
</reference>
<keyword evidence="4" id="KW-0234">DNA repair</keyword>
<evidence type="ECO:0000256" key="1">
    <source>
        <dbReference type="ARBA" id="ARBA00006638"/>
    </source>
</evidence>
<feature type="compositionally biased region" description="Basic and acidic residues" evidence="5">
    <location>
        <begin position="1"/>
        <end position="13"/>
    </location>
</feature>
<dbReference type="Ensembl" id="ENSXCOT00000027697.1">
    <property type="protein sequence ID" value="ENSXCOP00000027364.1"/>
    <property type="gene ID" value="ENSXCOG00000020433.1"/>
</dbReference>
<dbReference type="GO" id="GO:0045002">
    <property type="term" value="P:double-strand break repair via single-strand annealing"/>
    <property type="evidence" value="ECO:0007669"/>
    <property type="project" value="TreeGrafter"/>
</dbReference>
<dbReference type="InterPro" id="IPR041247">
    <property type="entry name" value="Rad52_fam"/>
</dbReference>
<evidence type="ECO:0000256" key="5">
    <source>
        <dbReference type="SAM" id="MobiDB-lite"/>
    </source>
</evidence>
<evidence type="ECO:0000313" key="7">
    <source>
        <dbReference type="Proteomes" id="UP000261380"/>
    </source>
</evidence>
<protein>
    <recommendedName>
        <fullName evidence="8">RAD52 homolog, DNA repair protein</fullName>
    </recommendedName>
</protein>
<dbReference type="AlphaFoldDB" id="A0A3B5MSI5"/>
<keyword evidence="2" id="KW-0227">DNA damage</keyword>
<dbReference type="GO" id="GO:0000724">
    <property type="term" value="P:double-strand break repair via homologous recombination"/>
    <property type="evidence" value="ECO:0007669"/>
    <property type="project" value="TreeGrafter"/>
</dbReference>
<evidence type="ECO:0000256" key="4">
    <source>
        <dbReference type="ARBA" id="ARBA00023204"/>
    </source>
</evidence>
<dbReference type="PANTHER" id="PTHR12132:SF1">
    <property type="entry name" value="DNA REPAIR PROTEIN RAD52 HOMOLOG"/>
    <property type="match status" value="1"/>
</dbReference>
<dbReference type="InterPro" id="IPR007232">
    <property type="entry name" value="Rad52_Rad59_Rad22"/>
</dbReference>
<keyword evidence="7" id="KW-1185">Reference proteome</keyword>
<dbReference type="STRING" id="32473.ENSXCOP00000027364"/>